<dbReference type="Proteomes" id="UP000821845">
    <property type="component" value="Chromosome 1"/>
</dbReference>
<proteinExistence type="predicted"/>
<comment type="caution">
    <text evidence="1">The sequence shown here is derived from an EMBL/GenBank/DDBJ whole genome shotgun (WGS) entry which is preliminary data.</text>
</comment>
<dbReference type="EMBL" id="CM023481">
    <property type="protein sequence ID" value="KAH6944824.1"/>
    <property type="molecule type" value="Genomic_DNA"/>
</dbReference>
<organism evidence="1 2">
    <name type="scientific">Hyalomma asiaticum</name>
    <name type="common">Tick</name>
    <dbReference type="NCBI Taxonomy" id="266040"/>
    <lineage>
        <taxon>Eukaryota</taxon>
        <taxon>Metazoa</taxon>
        <taxon>Ecdysozoa</taxon>
        <taxon>Arthropoda</taxon>
        <taxon>Chelicerata</taxon>
        <taxon>Arachnida</taxon>
        <taxon>Acari</taxon>
        <taxon>Parasitiformes</taxon>
        <taxon>Ixodida</taxon>
        <taxon>Ixodoidea</taxon>
        <taxon>Ixodidae</taxon>
        <taxon>Hyalomminae</taxon>
        <taxon>Hyalomma</taxon>
    </lineage>
</organism>
<evidence type="ECO:0000313" key="1">
    <source>
        <dbReference type="EMBL" id="KAH6944824.1"/>
    </source>
</evidence>
<gene>
    <name evidence="1" type="ORF">HPB50_005434</name>
</gene>
<evidence type="ECO:0000313" key="2">
    <source>
        <dbReference type="Proteomes" id="UP000821845"/>
    </source>
</evidence>
<sequence length="428" mass="48698">MDNSSDGNGSRPLLPPSKRSKVSDADEDGDSPKSGAVAKVMATPQQVIESCLHQLSAYEQQEIIAYPEIYFFGANATKRQGAVGKPNNCGYDDERGSYLYELHDHIAYRFELLKLIGKGAYGQVMKAYDHKHHRCVALKIVRNGEYFHEQAQEEISILDFLRRRDGDNTFNVIHMLEHFTFRNHTCITFELLYMSLHEMIKENNFKGFPMQVVHELARSLVQCLDALNQSHIIHCDLKPENVLLKQPGRWDIKVIDFGISCFAHRRVRTYIQTRFYRAPEVILDATYGQPIDMWSLGCILAELLTGHPLLTGEDEADQLACIMELLGRPPQELLDQARRANKFFSSEGHPRYCTTTTMPHGTIVQAPGRSWSGKLRDLPGSKCWTTALEGCNDPLFVGFLKRCLEWNPETRMTPAEALQHVWLTQTGV</sequence>
<protein>
    <submittedName>
        <fullName evidence="1">Uncharacterized protein</fullName>
    </submittedName>
</protein>
<reference evidence="1" key="1">
    <citation type="submission" date="2020-05" db="EMBL/GenBank/DDBJ databases">
        <title>Large-scale comparative analyses of tick genomes elucidate their genetic diversity and vector capacities.</title>
        <authorList>
            <person name="Jia N."/>
            <person name="Wang J."/>
            <person name="Shi W."/>
            <person name="Du L."/>
            <person name="Sun Y."/>
            <person name="Zhan W."/>
            <person name="Jiang J."/>
            <person name="Wang Q."/>
            <person name="Zhang B."/>
            <person name="Ji P."/>
            <person name="Sakyi L.B."/>
            <person name="Cui X."/>
            <person name="Yuan T."/>
            <person name="Jiang B."/>
            <person name="Yang W."/>
            <person name="Lam T.T.-Y."/>
            <person name="Chang Q."/>
            <person name="Ding S."/>
            <person name="Wang X."/>
            <person name="Zhu J."/>
            <person name="Ruan X."/>
            <person name="Zhao L."/>
            <person name="Wei J."/>
            <person name="Que T."/>
            <person name="Du C."/>
            <person name="Cheng J."/>
            <person name="Dai P."/>
            <person name="Han X."/>
            <person name="Huang E."/>
            <person name="Gao Y."/>
            <person name="Liu J."/>
            <person name="Shao H."/>
            <person name="Ye R."/>
            <person name="Li L."/>
            <person name="Wei W."/>
            <person name="Wang X."/>
            <person name="Wang C."/>
            <person name="Yang T."/>
            <person name="Huo Q."/>
            <person name="Li W."/>
            <person name="Guo W."/>
            <person name="Chen H."/>
            <person name="Zhou L."/>
            <person name="Ni X."/>
            <person name="Tian J."/>
            <person name="Zhou Y."/>
            <person name="Sheng Y."/>
            <person name="Liu T."/>
            <person name="Pan Y."/>
            <person name="Xia L."/>
            <person name="Li J."/>
            <person name="Zhao F."/>
            <person name="Cao W."/>
        </authorList>
    </citation>
    <scope>NUCLEOTIDE SEQUENCE</scope>
    <source>
        <strain evidence="1">Hyas-2018</strain>
    </source>
</reference>
<keyword evidence="2" id="KW-1185">Reference proteome</keyword>
<name>A0ACB7TFK6_HYAAI</name>
<accession>A0ACB7TFK6</accession>